<proteinExistence type="predicted"/>
<sequence>MKHSLKEHVEALLGLKPAFLEPVWDDVPIDEDKRRTMSDSEFDSDVEESDHLALEGTGGYLDKGRKIEDKVAEKNGQEAGKYTRREQWNKYHLTVQCASRARCGEDPFMHKLRRRSRSASRTWTPEFSHF</sequence>
<dbReference type="AlphaFoldDB" id="A0A9J5WZ79"/>
<gene>
    <name evidence="1" type="ORF">H5410_051701</name>
</gene>
<dbReference type="OrthoDB" id="1328154at2759"/>
<name>A0A9J5WZ79_SOLCO</name>
<evidence type="ECO:0000313" key="2">
    <source>
        <dbReference type="Proteomes" id="UP000824120"/>
    </source>
</evidence>
<comment type="caution">
    <text evidence="1">The sequence shown here is derived from an EMBL/GenBank/DDBJ whole genome shotgun (WGS) entry which is preliminary data.</text>
</comment>
<reference evidence="1 2" key="1">
    <citation type="submission" date="2020-09" db="EMBL/GenBank/DDBJ databases">
        <title>De no assembly of potato wild relative species, Solanum commersonii.</title>
        <authorList>
            <person name="Cho K."/>
        </authorList>
    </citation>
    <scope>NUCLEOTIDE SEQUENCE [LARGE SCALE GENOMIC DNA]</scope>
    <source>
        <strain evidence="1">LZ3.2</strain>
        <tissue evidence="1">Leaf</tissue>
    </source>
</reference>
<organism evidence="1 2">
    <name type="scientific">Solanum commersonii</name>
    <name type="common">Commerson's wild potato</name>
    <name type="synonym">Commerson's nightshade</name>
    <dbReference type="NCBI Taxonomy" id="4109"/>
    <lineage>
        <taxon>Eukaryota</taxon>
        <taxon>Viridiplantae</taxon>
        <taxon>Streptophyta</taxon>
        <taxon>Embryophyta</taxon>
        <taxon>Tracheophyta</taxon>
        <taxon>Spermatophyta</taxon>
        <taxon>Magnoliopsida</taxon>
        <taxon>eudicotyledons</taxon>
        <taxon>Gunneridae</taxon>
        <taxon>Pentapetalae</taxon>
        <taxon>asterids</taxon>
        <taxon>lamiids</taxon>
        <taxon>Solanales</taxon>
        <taxon>Solanaceae</taxon>
        <taxon>Solanoideae</taxon>
        <taxon>Solaneae</taxon>
        <taxon>Solanum</taxon>
    </lineage>
</organism>
<keyword evidence="2" id="KW-1185">Reference proteome</keyword>
<dbReference type="Proteomes" id="UP000824120">
    <property type="component" value="Chromosome 10"/>
</dbReference>
<protein>
    <submittedName>
        <fullName evidence="1">Uncharacterized protein</fullName>
    </submittedName>
</protein>
<accession>A0A9J5WZ79</accession>
<evidence type="ECO:0000313" key="1">
    <source>
        <dbReference type="EMBL" id="KAG5581074.1"/>
    </source>
</evidence>
<dbReference type="EMBL" id="JACXVP010000010">
    <property type="protein sequence ID" value="KAG5581074.1"/>
    <property type="molecule type" value="Genomic_DNA"/>
</dbReference>